<dbReference type="InterPro" id="IPR000801">
    <property type="entry name" value="Esterase-like"/>
</dbReference>
<dbReference type="SUPFAM" id="SSF53474">
    <property type="entry name" value="alpha/beta-Hydrolases"/>
    <property type="match status" value="1"/>
</dbReference>
<accession>A0ABT3P3K7</accession>
<dbReference type="InterPro" id="IPR011990">
    <property type="entry name" value="TPR-like_helical_dom_sf"/>
</dbReference>
<sequence length="351" mass="40829">MYIIDGQRYFLHAVAHQQSLRFQDKTPEMIVIGITTDNKKRRQWLYPQRETFMAFLAQELVPWVDKNYRTSEERLYFGWEMAGGLVPDLVSSHPALFQAIFMASPSHINHQRIERIEQYLQKPTHQHFIYATLAEVETWSTAGMSDLQQAVTSAKNASVNLQYHLLAHQDHYTTPLLTIDNGLLSYYSDYGPLRFYSLQEFEDFGGLPALQKHYAKRGKRYGVSKNIHDDTKHYLLNQALKENNLPLFQILEESFDGFVEHYYKREFWFERIANAYLALGESEKAIEVLQAGIRKLPDAHSLYAALGKLHSQSANTERAVENYKKAIELTTADIKLQQTYQNELSRLAREK</sequence>
<protein>
    <submittedName>
        <fullName evidence="2">Tetratricopeptide repeat protein</fullName>
    </submittedName>
</protein>
<dbReference type="Pfam" id="PF13428">
    <property type="entry name" value="TPR_14"/>
    <property type="match status" value="1"/>
</dbReference>
<dbReference type="SUPFAM" id="SSF48452">
    <property type="entry name" value="TPR-like"/>
    <property type="match status" value="1"/>
</dbReference>
<dbReference type="SMART" id="SM00028">
    <property type="entry name" value="TPR"/>
    <property type="match status" value="2"/>
</dbReference>
<dbReference type="InterPro" id="IPR029058">
    <property type="entry name" value="AB_hydrolase_fold"/>
</dbReference>
<dbReference type="EMBL" id="JAPFRD010000002">
    <property type="protein sequence ID" value="MCW8107352.1"/>
    <property type="molecule type" value="Genomic_DNA"/>
</dbReference>
<keyword evidence="3" id="KW-1185">Reference proteome</keyword>
<dbReference type="InterPro" id="IPR050583">
    <property type="entry name" value="Mycobacterial_A85_antigen"/>
</dbReference>
<evidence type="ECO:0000313" key="2">
    <source>
        <dbReference type="EMBL" id="MCW8107352.1"/>
    </source>
</evidence>
<reference evidence="2" key="1">
    <citation type="submission" date="2022-11" db="EMBL/GenBank/DDBJ databases">
        <title>Alteromonas sp. nov., isolated from sea water of the Qingdao.</title>
        <authorList>
            <person name="Wang Q."/>
        </authorList>
    </citation>
    <scope>NUCLEOTIDE SEQUENCE</scope>
    <source>
        <strain evidence="2">ASW11-7</strain>
    </source>
</reference>
<dbReference type="Gene3D" id="1.25.40.10">
    <property type="entry name" value="Tetratricopeptide repeat domain"/>
    <property type="match status" value="1"/>
</dbReference>
<evidence type="ECO:0000256" key="1">
    <source>
        <dbReference type="PROSITE-ProRule" id="PRU00339"/>
    </source>
</evidence>
<gene>
    <name evidence="2" type="ORF">OPS25_02405</name>
</gene>
<name>A0ABT3P3K7_9ALTE</name>
<dbReference type="Pfam" id="PF00756">
    <property type="entry name" value="Esterase"/>
    <property type="match status" value="1"/>
</dbReference>
<dbReference type="PANTHER" id="PTHR48098:SF6">
    <property type="entry name" value="FERRI-BACILLIBACTIN ESTERASE BESA"/>
    <property type="match status" value="1"/>
</dbReference>
<dbReference type="Proteomes" id="UP001142810">
    <property type="component" value="Unassembled WGS sequence"/>
</dbReference>
<dbReference type="PROSITE" id="PS50005">
    <property type="entry name" value="TPR"/>
    <property type="match status" value="1"/>
</dbReference>
<dbReference type="Gene3D" id="3.40.50.1820">
    <property type="entry name" value="alpha/beta hydrolase"/>
    <property type="match status" value="1"/>
</dbReference>
<keyword evidence="1" id="KW-0802">TPR repeat</keyword>
<proteinExistence type="predicted"/>
<feature type="repeat" description="TPR" evidence="1">
    <location>
        <begin position="300"/>
        <end position="333"/>
    </location>
</feature>
<evidence type="ECO:0000313" key="3">
    <source>
        <dbReference type="Proteomes" id="UP001142810"/>
    </source>
</evidence>
<dbReference type="PANTHER" id="PTHR48098">
    <property type="entry name" value="ENTEROCHELIN ESTERASE-RELATED"/>
    <property type="match status" value="1"/>
</dbReference>
<organism evidence="2 3">
    <name type="scientific">Alteromonas aquimaris</name>
    <dbReference type="NCBI Taxonomy" id="2998417"/>
    <lineage>
        <taxon>Bacteria</taxon>
        <taxon>Pseudomonadati</taxon>
        <taxon>Pseudomonadota</taxon>
        <taxon>Gammaproteobacteria</taxon>
        <taxon>Alteromonadales</taxon>
        <taxon>Alteromonadaceae</taxon>
        <taxon>Alteromonas/Salinimonas group</taxon>
        <taxon>Alteromonas</taxon>
    </lineage>
</organism>
<comment type="caution">
    <text evidence="2">The sequence shown here is derived from an EMBL/GenBank/DDBJ whole genome shotgun (WGS) entry which is preliminary data.</text>
</comment>
<dbReference type="InterPro" id="IPR019734">
    <property type="entry name" value="TPR_rpt"/>
</dbReference>